<name>A0ABV6DG46_9BACL</name>
<gene>
    <name evidence="2" type="primary">gerPC</name>
    <name evidence="2" type="ORF">ACFFK0_03940</name>
</gene>
<dbReference type="RefSeq" id="WP_377468594.1">
    <property type="nucleotide sequence ID" value="NZ_JBHLWN010000021.1"/>
</dbReference>
<evidence type="ECO:0000313" key="2">
    <source>
        <dbReference type="EMBL" id="MFC0211609.1"/>
    </source>
</evidence>
<feature type="region of interest" description="Disordered" evidence="1">
    <location>
        <begin position="91"/>
        <end position="124"/>
    </location>
</feature>
<dbReference type="Pfam" id="PF10737">
    <property type="entry name" value="GerPC"/>
    <property type="match status" value="1"/>
</dbReference>
<accession>A0ABV6DG46</accession>
<organism evidence="2 3">
    <name type="scientific">Paenibacillus chartarius</name>
    <dbReference type="NCBI Taxonomy" id="747481"/>
    <lineage>
        <taxon>Bacteria</taxon>
        <taxon>Bacillati</taxon>
        <taxon>Bacillota</taxon>
        <taxon>Bacilli</taxon>
        <taxon>Bacillales</taxon>
        <taxon>Paenibacillaceae</taxon>
        <taxon>Paenibacillus</taxon>
    </lineage>
</organism>
<reference evidence="2 3" key="1">
    <citation type="submission" date="2024-09" db="EMBL/GenBank/DDBJ databases">
        <authorList>
            <person name="Sun Q."/>
            <person name="Mori K."/>
        </authorList>
    </citation>
    <scope>NUCLEOTIDE SEQUENCE [LARGE SCALE GENOMIC DNA]</scope>
    <source>
        <strain evidence="2 3">CCM 7759</strain>
    </source>
</reference>
<keyword evidence="3" id="KW-1185">Reference proteome</keyword>
<comment type="caution">
    <text evidence="2">The sequence shown here is derived from an EMBL/GenBank/DDBJ whole genome shotgun (WGS) entry which is preliminary data.</text>
</comment>
<proteinExistence type="predicted"/>
<dbReference type="Proteomes" id="UP001589776">
    <property type="component" value="Unassembled WGS sequence"/>
</dbReference>
<dbReference type="EMBL" id="JBHLWN010000021">
    <property type="protein sequence ID" value="MFC0211609.1"/>
    <property type="molecule type" value="Genomic_DNA"/>
</dbReference>
<sequence length="232" mass="25778">MSGSEETSWPEYFRKLQAYMKWQTERILELQRTVSGLSSELTAVKEQKGVRIDKIEYNFDQLKVERLEGTLNIGVTPGGLQSIEEFAVNGQSAPLGAQPGPEHGSGPSPQDQSESGSNSRSAADQAGGWIAEIGRQVASYLDEDIARDLQRWVKERQLPLDADAQKLVLDDIRAQLDDRIRHYAKENGNRAAAGVTLDSIARDIIERTKRDIHTAITTYVTGFQPAEEGEHE</sequence>
<protein>
    <submittedName>
        <fullName evidence="2">Spore germination protein GerPC</fullName>
    </submittedName>
</protein>
<evidence type="ECO:0000313" key="3">
    <source>
        <dbReference type="Proteomes" id="UP001589776"/>
    </source>
</evidence>
<evidence type="ECO:0000256" key="1">
    <source>
        <dbReference type="SAM" id="MobiDB-lite"/>
    </source>
</evidence>
<dbReference type="InterPro" id="IPR019673">
    <property type="entry name" value="Spore_germination_GerPC"/>
</dbReference>
<feature type="compositionally biased region" description="Polar residues" evidence="1">
    <location>
        <begin position="107"/>
        <end position="122"/>
    </location>
</feature>